<name>A0A0B5DSU1_9RHOB</name>
<evidence type="ECO:0000313" key="2">
    <source>
        <dbReference type="Proteomes" id="UP000031521"/>
    </source>
</evidence>
<accession>A0A0B5DSU1</accession>
<organism evidence="1 2">
    <name type="scientific">Celeribacter indicus</name>
    <dbReference type="NCBI Taxonomy" id="1208324"/>
    <lineage>
        <taxon>Bacteria</taxon>
        <taxon>Pseudomonadati</taxon>
        <taxon>Pseudomonadota</taxon>
        <taxon>Alphaproteobacteria</taxon>
        <taxon>Rhodobacterales</taxon>
        <taxon>Roseobacteraceae</taxon>
        <taxon>Celeribacter</taxon>
    </lineage>
</organism>
<reference evidence="1 2" key="1">
    <citation type="journal article" date="2014" name="Int. J. Syst. Evol. Microbiol.">
        <title>Celeribacter indicus sp. nov., a polycyclic aromatic hydrocarbon-degrading bacterium from deep-sea sediment and reclassification of Huaishuia halophila as Celeribacter halophilus comb. nov.</title>
        <authorList>
            <person name="Lai Q."/>
            <person name="Cao J."/>
            <person name="Yuan J."/>
            <person name="Li F."/>
            <person name="Shao Z."/>
        </authorList>
    </citation>
    <scope>NUCLEOTIDE SEQUENCE [LARGE SCALE GENOMIC DNA]</scope>
    <source>
        <strain evidence="1">P73</strain>
    </source>
</reference>
<dbReference type="KEGG" id="cid:P73_1399"/>
<keyword evidence="1" id="KW-0347">Helicase</keyword>
<dbReference type="AlphaFoldDB" id="A0A0B5DSU1"/>
<dbReference type="STRING" id="1208324.P73_1399"/>
<dbReference type="HOGENOM" id="CLU_201061_0_0_5"/>
<dbReference type="OrthoDB" id="9814088at2"/>
<evidence type="ECO:0000313" key="1">
    <source>
        <dbReference type="EMBL" id="AJE46114.1"/>
    </source>
</evidence>
<gene>
    <name evidence="1" type="ORF">P73_1399</name>
</gene>
<dbReference type="RefSeq" id="WP_043869061.1">
    <property type="nucleotide sequence ID" value="NZ_CP004393.1"/>
</dbReference>
<keyword evidence="2" id="KW-1185">Reference proteome</keyword>
<sequence>MKIIDNISVLLGDELKAGFEAGAKIRVAASCFSIFAYEALRDELESVKELEFILTDPTFIPNEALG</sequence>
<keyword evidence="1" id="KW-0547">Nucleotide-binding</keyword>
<keyword evidence="1" id="KW-0378">Hydrolase</keyword>
<dbReference type="GO" id="GO:0004386">
    <property type="term" value="F:helicase activity"/>
    <property type="evidence" value="ECO:0007669"/>
    <property type="project" value="UniProtKB-KW"/>
</dbReference>
<keyword evidence="1" id="KW-0067">ATP-binding</keyword>
<proteinExistence type="predicted"/>
<dbReference type="EMBL" id="CP004393">
    <property type="protein sequence ID" value="AJE46114.1"/>
    <property type="molecule type" value="Genomic_DNA"/>
</dbReference>
<dbReference type="Proteomes" id="UP000031521">
    <property type="component" value="Chromosome"/>
</dbReference>
<protein>
    <submittedName>
        <fullName evidence="1">SNF2-related:helicase, C-terminal:type III restriction enzyme</fullName>
    </submittedName>
</protein>